<evidence type="ECO:0000313" key="2">
    <source>
        <dbReference type="Proteomes" id="UP000823883"/>
    </source>
</evidence>
<accession>A0A9D2PF94</accession>
<reference evidence="1" key="1">
    <citation type="journal article" date="2021" name="PeerJ">
        <title>Extensive microbial diversity within the chicken gut microbiome revealed by metagenomics and culture.</title>
        <authorList>
            <person name="Gilroy R."/>
            <person name="Ravi A."/>
            <person name="Getino M."/>
            <person name="Pursley I."/>
            <person name="Horton D.L."/>
            <person name="Alikhan N.F."/>
            <person name="Baker D."/>
            <person name="Gharbi K."/>
            <person name="Hall N."/>
            <person name="Watson M."/>
            <person name="Adriaenssens E.M."/>
            <person name="Foster-Nyarko E."/>
            <person name="Jarju S."/>
            <person name="Secka A."/>
            <person name="Antonio M."/>
            <person name="Oren A."/>
            <person name="Chaudhuri R.R."/>
            <person name="La Ragione R."/>
            <person name="Hildebrand F."/>
            <person name="Pallen M.J."/>
        </authorList>
    </citation>
    <scope>NUCLEOTIDE SEQUENCE</scope>
    <source>
        <strain evidence="1">CHK183-5548</strain>
    </source>
</reference>
<sequence length="197" mass="22775">MQDKQYDMLMKAANEHAYMSIAINSDGTPVRRTFIPWERTVSAFNMKKPIITLAVADLQDKDIMNALKKCALEGCYIYTALADYSFIADFIELKDLYILHGEHMSDLSFIRHLSKLFMFYLEDATLPDLNPLIDNCNENKVLLGRCFGFYNCTVVDTSALAKIKFMLSELLVWPAKGDSIGRWRPSDYFTIFRFYKN</sequence>
<comment type="caution">
    <text evidence="1">The sequence shown here is derived from an EMBL/GenBank/DDBJ whole genome shotgun (WGS) entry which is preliminary data.</text>
</comment>
<protein>
    <submittedName>
        <fullName evidence="1">Uncharacterized protein</fullName>
    </submittedName>
</protein>
<name>A0A9D2PF94_9FIRM</name>
<evidence type="ECO:0000313" key="1">
    <source>
        <dbReference type="EMBL" id="HJC48548.1"/>
    </source>
</evidence>
<dbReference type="Proteomes" id="UP000823883">
    <property type="component" value="Unassembled WGS sequence"/>
</dbReference>
<dbReference type="EMBL" id="DWWL01000070">
    <property type="protein sequence ID" value="HJC48548.1"/>
    <property type="molecule type" value="Genomic_DNA"/>
</dbReference>
<proteinExistence type="predicted"/>
<reference evidence="1" key="2">
    <citation type="submission" date="2021-04" db="EMBL/GenBank/DDBJ databases">
        <authorList>
            <person name="Gilroy R."/>
        </authorList>
    </citation>
    <scope>NUCLEOTIDE SEQUENCE</scope>
    <source>
        <strain evidence="1">CHK183-5548</strain>
    </source>
</reference>
<dbReference type="AlphaFoldDB" id="A0A9D2PF94"/>
<gene>
    <name evidence="1" type="ORF">IAA04_10895</name>
</gene>
<organism evidence="1 2">
    <name type="scientific">Candidatus Lachnoclostridium pullistercoris</name>
    <dbReference type="NCBI Taxonomy" id="2838632"/>
    <lineage>
        <taxon>Bacteria</taxon>
        <taxon>Bacillati</taxon>
        <taxon>Bacillota</taxon>
        <taxon>Clostridia</taxon>
        <taxon>Lachnospirales</taxon>
        <taxon>Lachnospiraceae</taxon>
    </lineage>
</organism>